<dbReference type="PANTHER" id="PTHR16861:SF4">
    <property type="entry name" value="SH3 DOMAIN PROTEIN (AFU_ORTHOLOGUE AFUA_1G13610)"/>
    <property type="match status" value="1"/>
</dbReference>
<feature type="domain" description="WSC" evidence="4">
    <location>
        <begin position="29"/>
        <end position="116"/>
    </location>
</feature>
<feature type="transmembrane region" description="Helical" evidence="2">
    <location>
        <begin position="218"/>
        <end position="243"/>
    </location>
</feature>
<evidence type="ECO:0000313" key="5">
    <source>
        <dbReference type="EMBL" id="GAO50817.1"/>
    </source>
</evidence>
<protein>
    <recommendedName>
        <fullName evidence="4">WSC domain-containing protein</fullName>
    </recommendedName>
</protein>
<dbReference type="InterPro" id="IPR002889">
    <property type="entry name" value="WSC_carb-bd"/>
</dbReference>
<name>A0A0E9NLQ8_SAICN</name>
<dbReference type="Pfam" id="PF01822">
    <property type="entry name" value="WSC"/>
    <property type="match status" value="1"/>
</dbReference>
<dbReference type="AlphaFoldDB" id="A0A0E9NLQ8"/>
<dbReference type="PANTHER" id="PTHR16861">
    <property type="entry name" value="GLYCOPROTEIN 38"/>
    <property type="match status" value="1"/>
</dbReference>
<dbReference type="OMA" id="MTSIGCF"/>
<dbReference type="SMART" id="SM00321">
    <property type="entry name" value="WSC"/>
    <property type="match status" value="1"/>
</dbReference>
<keyword evidence="3" id="KW-0732">Signal</keyword>
<organism evidence="5 6">
    <name type="scientific">Saitoella complicata (strain BCRC 22490 / CBS 7301 / JCM 7358 / NBRC 10748 / NRRL Y-17804)</name>
    <dbReference type="NCBI Taxonomy" id="698492"/>
    <lineage>
        <taxon>Eukaryota</taxon>
        <taxon>Fungi</taxon>
        <taxon>Dikarya</taxon>
        <taxon>Ascomycota</taxon>
        <taxon>Taphrinomycotina</taxon>
        <taxon>Taphrinomycotina incertae sedis</taxon>
        <taxon>Saitoella</taxon>
    </lineage>
</organism>
<keyword evidence="6" id="KW-1185">Reference proteome</keyword>
<feature type="region of interest" description="Disordered" evidence="1">
    <location>
        <begin position="121"/>
        <end position="169"/>
    </location>
</feature>
<evidence type="ECO:0000256" key="2">
    <source>
        <dbReference type="SAM" id="Phobius"/>
    </source>
</evidence>
<feature type="signal peptide" evidence="3">
    <location>
        <begin position="1"/>
        <end position="26"/>
    </location>
</feature>
<evidence type="ECO:0000256" key="1">
    <source>
        <dbReference type="SAM" id="MobiDB-lite"/>
    </source>
</evidence>
<sequence>MMSKRSTLRAFTAVFALLWTFQTASAQSTRSYKGCYEVDSSLSLNDTYTYQSYGHCLGQCQSMGQSVLGMTGGSDCYCGDEIPGTKVDDSYCDTSCVGYPSDTCGGSSYWSVYLTGTGSNPSTASGSSSSSSYTSSSVASRTSSDSSSPKESSDTASSTATSTTSTGADATPSVVYITTGGSTVTATPTATASSSADSANTSTTSSGKSSGGGGGVSAGAIAGIVVGVVLGSLLLGLGAFFFWRRRRNSSFEDISSVGPSSPPRAAAMPDPRLEPAMVQRRLSEGSLADEQDYTRKILRVVNA</sequence>
<evidence type="ECO:0000256" key="3">
    <source>
        <dbReference type="SAM" id="SignalP"/>
    </source>
</evidence>
<reference evidence="5 6" key="2">
    <citation type="journal article" date="2014" name="J. Gen. Appl. Microbiol.">
        <title>The early diverging ascomycetous budding yeast Saitoella complicata has three histone deacetylases belonging to the Clr6, Hos2, and Rpd3 lineages.</title>
        <authorList>
            <person name="Nishida H."/>
            <person name="Matsumoto T."/>
            <person name="Kondo S."/>
            <person name="Hamamoto M."/>
            <person name="Yoshikawa H."/>
        </authorList>
    </citation>
    <scope>NUCLEOTIDE SEQUENCE [LARGE SCALE GENOMIC DNA]</scope>
    <source>
        <strain evidence="5 6">NRRL Y-17804</strain>
    </source>
</reference>
<reference evidence="5 6" key="3">
    <citation type="journal article" date="2015" name="Genome Announc.">
        <title>Draft Genome Sequence of the Archiascomycetous Yeast Saitoella complicata.</title>
        <authorList>
            <person name="Yamauchi K."/>
            <person name="Kondo S."/>
            <person name="Hamamoto M."/>
            <person name="Takahashi Y."/>
            <person name="Ogura Y."/>
            <person name="Hayashi T."/>
            <person name="Nishida H."/>
        </authorList>
    </citation>
    <scope>NUCLEOTIDE SEQUENCE [LARGE SCALE GENOMIC DNA]</scope>
    <source>
        <strain evidence="5 6">NRRL Y-17804</strain>
    </source>
</reference>
<comment type="caution">
    <text evidence="5">The sequence shown here is derived from an EMBL/GenBank/DDBJ whole genome shotgun (WGS) entry which is preliminary data.</text>
</comment>
<keyword evidence="2" id="KW-0472">Membrane</keyword>
<keyword evidence="2" id="KW-0812">Transmembrane</keyword>
<accession>A0A0E9NLQ8</accession>
<evidence type="ECO:0000313" key="6">
    <source>
        <dbReference type="Proteomes" id="UP000033140"/>
    </source>
</evidence>
<proteinExistence type="predicted"/>
<dbReference type="PROSITE" id="PS51212">
    <property type="entry name" value="WSC"/>
    <property type="match status" value="1"/>
</dbReference>
<dbReference type="STRING" id="698492.A0A0E9NLQ8"/>
<reference evidence="5 6" key="1">
    <citation type="journal article" date="2011" name="J. Gen. Appl. Microbiol.">
        <title>Draft genome sequencing of the enigmatic yeast Saitoella complicata.</title>
        <authorList>
            <person name="Nishida H."/>
            <person name="Hamamoto M."/>
            <person name="Sugiyama J."/>
        </authorList>
    </citation>
    <scope>NUCLEOTIDE SEQUENCE [LARGE SCALE GENOMIC DNA]</scope>
    <source>
        <strain evidence="5 6">NRRL Y-17804</strain>
    </source>
</reference>
<gene>
    <name evidence="5" type="ORF">G7K_4938-t1</name>
</gene>
<feature type="region of interest" description="Disordered" evidence="1">
    <location>
        <begin position="186"/>
        <end position="214"/>
    </location>
</feature>
<evidence type="ECO:0000259" key="4">
    <source>
        <dbReference type="PROSITE" id="PS51212"/>
    </source>
</evidence>
<dbReference type="EMBL" id="BACD03000037">
    <property type="protein sequence ID" value="GAO50817.1"/>
    <property type="molecule type" value="Genomic_DNA"/>
</dbReference>
<feature type="chain" id="PRO_5002430512" description="WSC domain-containing protein" evidence="3">
    <location>
        <begin position="27"/>
        <end position="303"/>
    </location>
</feature>
<dbReference type="Proteomes" id="UP000033140">
    <property type="component" value="Unassembled WGS sequence"/>
</dbReference>
<feature type="compositionally biased region" description="Low complexity" evidence="1">
    <location>
        <begin position="186"/>
        <end position="208"/>
    </location>
</feature>
<keyword evidence="2" id="KW-1133">Transmembrane helix</keyword>